<evidence type="ECO:0000259" key="8">
    <source>
        <dbReference type="PROSITE" id="PS50878"/>
    </source>
</evidence>
<evidence type="ECO:0000259" key="9">
    <source>
        <dbReference type="PROSITE" id="PS50994"/>
    </source>
</evidence>
<dbReference type="PROSITE" id="PS50174">
    <property type="entry name" value="G_PATCH"/>
    <property type="match status" value="1"/>
</dbReference>
<keyword evidence="4" id="KW-0255">Endonuclease</keyword>
<evidence type="ECO:0000256" key="1">
    <source>
        <dbReference type="ARBA" id="ARBA00022679"/>
    </source>
</evidence>
<dbReference type="CDD" id="cd01647">
    <property type="entry name" value="RT_LTR"/>
    <property type="match status" value="1"/>
</dbReference>
<evidence type="ECO:0000256" key="6">
    <source>
        <dbReference type="ARBA" id="ARBA00022918"/>
    </source>
</evidence>
<gene>
    <name evidence="11" type="primary">LOC104246041</name>
</gene>
<dbReference type="PROSITE" id="PS50994">
    <property type="entry name" value="INTEGRASE"/>
    <property type="match status" value="1"/>
</dbReference>
<feature type="domain" description="Integrase catalytic" evidence="9">
    <location>
        <begin position="692"/>
        <end position="783"/>
    </location>
</feature>
<dbReference type="GO" id="GO:0003964">
    <property type="term" value="F:RNA-directed DNA polymerase activity"/>
    <property type="evidence" value="ECO:0007669"/>
    <property type="project" value="UniProtKB-KW"/>
</dbReference>
<dbReference type="Pfam" id="PF13456">
    <property type="entry name" value="RVT_3"/>
    <property type="match status" value="1"/>
</dbReference>
<dbReference type="InterPro" id="IPR000467">
    <property type="entry name" value="G_patch_dom"/>
</dbReference>
<dbReference type="PANTHER" id="PTHR48475:SF1">
    <property type="entry name" value="RNASE H TYPE-1 DOMAIN-CONTAINING PROTEIN"/>
    <property type="match status" value="1"/>
</dbReference>
<evidence type="ECO:0000259" key="7">
    <source>
        <dbReference type="PROSITE" id="PS50174"/>
    </source>
</evidence>
<keyword evidence="5" id="KW-0378">Hydrolase</keyword>
<evidence type="ECO:0000313" key="11">
    <source>
        <dbReference type="RefSeq" id="XP_009800075.1"/>
    </source>
</evidence>
<dbReference type="CDD" id="cd09279">
    <property type="entry name" value="RNase_HI_like"/>
    <property type="match status" value="1"/>
</dbReference>
<dbReference type="PROSITE" id="PS50878">
    <property type="entry name" value="RT_POL"/>
    <property type="match status" value="1"/>
</dbReference>
<dbReference type="InterPro" id="IPR002156">
    <property type="entry name" value="RNaseH_domain"/>
</dbReference>
<dbReference type="SUPFAM" id="SSF56672">
    <property type="entry name" value="DNA/RNA polymerases"/>
    <property type="match status" value="1"/>
</dbReference>
<dbReference type="InterPro" id="IPR000477">
    <property type="entry name" value="RT_dom"/>
</dbReference>
<proteinExistence type="predicted"/>
<dbReference type="InterPro" id="IPR041373">
    <property type="entry name" value="RT_RNaseH"/>
</dbReference>
<dbReference type="GO" id="GO:0003676">
    <property type="term" value="F:nucleic acid binding"/>
    <property type="evidence" value="ECO:0007669"/>
    <property type="project" value="InterPro"/>
</dbReference>
<feature type="domain" description="G-patch" evidence="7">
    <location>
        <begin position="1"/>
        <end position="44"/>
    </location>
</feature>
<dbReference type="InterPro" id="IPR043128">
    <property type="entry name" value="Rev_trsase/Diguanyl_cyclase"/>
</dbReference>
<feature type="domain" description="Reverse transcriptase" evidence="8">
    <location>
        <begin position="160"/>
        <end position="339"/>
    </location>
</feature>
<dbReference type="Proteomes" id="UP000189701">
    <property type="component" value="Unplaced"/>
</dbReference>
<dbReference type="AlphaFoldDB" id="A0A1U7YMK9"/>
<keyword evidence="1" id="KW-0808">Transferase</keyword>
<dbReference type="InterPro" id="IPR012337">
    <property type="entry name" value="RNaseH-like_sf"/>
</dbReference>
<sequence length="957" mass="110563">MVAKEMIKHGFKPGKGLGKAVQGISEPITLPTTERFFGIGFHPTPEDEDWADERKREGWVLPQPLTHLYQTFVKPKYSENEDDKAFVAEEIKDVCGTMRQMFYEANMVQLGEEPVNLGTSEEIRETKISIHADEKMRGEMIQLLFEFKDVFSWSYDDMPRLRVIRVAQYTTWLANVVLVPKKDGKTRVCVDYRDLNRASPNDNFPLPNIHILVDNYTKHEIQSFVDCYAGYHQVLMGEEDAEKTTFTTPWGTYCYRVMPFGLKNARATYMRAMTAIFHDMMHREIEVYVDDVIIKSRTQDDHVRDLRNFFERLRKYDLKLNPAKYAFGVPSGKLLGFIDPTKIKAIRDLPPPRTKKDVMSLLGRLNYISRFIARLTTTCEPIFKLLKKDAAIKWTSECQEVFDKVKEYLSNPPGLVPPEVGRPLFLYLSVSENSFGCVLGQHDITNKKERAIYYLSKKFTSYEAKYTLLERTCCALTWVAQKLRHYLQAHTTYLITRLDPLKYIFQKSMPIRRLANWQILLTEFDIVYITHTTIKAQALTNHLAENPVDEEYQPLSTYFPDEEVNTIEVVPEDTHAWKMFFDGAVNAKGVGIRAILISPTGQHYPATARLRFFCTNNTAEYEVCIIGMNMAIDQDVEDLLIMGDADLIIRQAQREWETRDVKLIPYRQHVEDLGKLFKSIEFRYIPRCHNELADALATLASMFRLMEEICEQFKITHRNSTPYRPKVNGAVEAANKNIKKILRKTIQSSRQWHEQLPFALLGYSSTVRTSVGATPYLLVYGTEAVIPAEVKIPSLRTIVEAEIEDSEWVKNRLEQLILIDENRMAAVCHGQLYQQRMARAYNKKVRPRKFEVGQLVLRRILPHHQEAKGKFAPNRKGPYIIRKILPRGELWQDRFHRTLPGKSRGIYPASVVLFKATVQEAGATQKEMKGVSAGTTLQQLALKLFDSRLFELMILLV</sequence>
<organism evidence="10 11">
    <name type="scientific">Nicotiana sylvestris</name>
    <name type="common">Wood tobacco</name>
    <name type="synonym">South American tobacco</name>
    <dbReference type="NCBI Taxonomy" id="4096"/>
    <lineage>
        <taxon>Eukaryota</taxon>
        <taxon>Viridiplantae</taxon>
        <taxon>Streptophyta</taxon>
        <taxon>Embryophyta</taxon>
        <taxon>Tracheophyta</taxon>
        <taxon>Spermatophyta</taxon>
        <taxon>Magnoliopsida</taxon>
        <taxon>eudicotyledons</taxon>
        <taxon>Gunneridae</taxon>
        <taxon>Pentapetalae</taxon>
        <taxon>asterids</taxon>
        <taxon>lamiids</taxon>
        <taxon>Solanales</taxon>
        <taxon>Solanaceae</taxon>
        <taxon>Nicotianoideae</taxon>
        <taxon>Nicotianeae</taxon>
        <taxon>Nicotiana</taxon>
    </lineage>
</organism>
<evidence type="ECO:0000256" key="3">
    <source>
        <dbReference type="ARBA" id="ARBA00022722"/>
    </source>
</evidence>
<accession>A0A1U7YMK9</accession>
<dbReference type="STRING" id="4096.A0A1U7YMK9"/>
<dbReference type="Pfam" id="PF00078">
    <property type="entry name" value="RVT_1"/>
    <property type="match status" value="1"/>
</dbReference>
<evidence type="ECO:0000256" key="4">
    <source>
        <dbReference type="ARBA" id="ARBA00022759"/>
    </source>
</evidence>
<dbReference type="FunFam" id="3.30.70.270:FF:000063">
    <property type="entry name" value="Zinc knuckle domaincontaining protein"/>
    <property type="match status" value="1"/>
</dbReference>
<dbReference type="Pfam" id="PF01585">
    <property type="entry name" value="G-patch"/>
    <property type="match status" value="1"/>
</dbReference>
<dbReference type="InterPro" id="IPR043502">
    <property type="entry name" value="DNA/RNA_pol_sf"/>
</dbReference>
<dbReference type="GO" id="GO:0015074">
    <property type="term" value="P:DNA integration"/>
    <property type="evidence" value="ECO:0007669"/>
    <property type="project" value="InterPro"/>
</dbReference>
<dbReference type="InterPro" id="IPR036397">
    <property type="entry name" value="RNaseH_sf"/>
</dbReference>
<evidence type="ECO:0000256" key="2">
    <source>
        <dbReference type="ARBA" id="ARBA00022695"/>
    </source>
</evidence>
<keyword evidence="2" id="KW-0548">Nucleotidyltransferase</keyword>
<name>A0A1U7YMK9_NICSY</name>
<dbReference type="SUPFAM" id="SSF53098">
    <property type="entry name" value="Ribonuclease H-like"/>
    <property type="match status" value="2"/>
</dbReference>
<keyword evidence="3" id="KW-0540">Nuclease</keyword>
<keyword evidence="6" id="KW-0695">RNA-directed DNA polymerase</keyword>
<dbReference type="eggNOG" id="KOG0017">
    <property type="taxonomic scope" value="Eukaryota"/>
</dbReference>
<dbReference type="RefSeq" id="XP_009800075.1">
    <property type="nucleotide sequence ID" value="XM_009801773.1"/>
</dbReference>
<dbReference type="InterPro" id="IPR001584">
    <property type="entry name" value="Integrase_cat-core"/>
</dbReference>
<dbReference type="PANTHER" id="PTHR48475">
    <property type="entry name" value="RIBONUCLEASE H"/>
    <property type="match status" value="1"/>
</dbReference>
<dbReference type="Gene3D" id="3.30.70.270">
    <property type="match status" value="2"/>
</dbReference>
<dbReference type="GO" id="GO:0004523">
    <property type="term" value="F:RNA-DNA hybrid ribonuclease activity"/>
    <property type="evidence" value="ECO:0007669"/>
    <property type="project" value="InterPro"/>
</dbReference>
<keyword evidence="10" id="KW-1185">Reference proteome</keyword>
<reference evidence="11" key="2">
    <citation type="submission" date="2025-08" db="UniProtKB">
        <authorList>
            <consortium name="RefSeq"/>
        </authorList>
    </citation>
    <scope>IDENTIFICATION</scope>
    <source>
        <tissue evidence="11">Leaf</tissue>
    </source>
</reference>
<reference evidence="10" key="1">
    <citation type="journal article" date="2013" name="Genome Biol.">
        <title>Reference genomes and transcriptomes of Nicotiana sylvestris and Nicotiana tomentosiformis.</title>
        <authorList>
            <person name="Sierro N."/>
            <person name="Battey J.N."/>
            <person name="Ouadi S."/>
            <person name="Bovet L."/>
            <person name="Goepfert S."/>
            <person name="Bakaher N."/>
            <person name="Peitsch M.C."/>
            <person name="Ivanov N.V."/>
        </authorList>
    </citation>
    <scope>NUCLEOTIDE SEQUENCE [LARGE SCALE GENOMIC DNA]</scope>
</reference>
<evidence type="ECO:0000313" key="10">
    <source>
        <dbReference type="Proteomes" id="UP000189701"/>
    </source>
</evidence>
<dbReference type="Gene3D" id="3.10.10.10">
    <property type="entry name" value="HIV Type 1 Reverse Transcriptase, subunit A, domain 1"/>
    <property type="match status" value="1"/>
</dbReference>
<dbReference type="Pfam" id="PF17917">
    <property type="entry name" value="RT_RNaseH"/>
    <property type="match status" value="1"/>
</dbReference>
<evidence type="ECO:0000256" key="5">
    <source>
        <dbReference type="ARBA" id="ARBA00022801"/>
    </source>
</evidence>
<dbReference type="Gene3D" id="3.30.420.10">
    <property type="entry name" value="Ribonuclease H-like superfamily/Ribonuclease H"/>
    <property type="match status" value="1"/>
</dbReference>
<protein>
    <submittedName>
        <fullName evidence="11">Uncharacterized protein LOC104246041</fullName>
    </submittedName>
</protein>